<dbReference type="RefSeq" id="XP_014470718.1">
    <property type="nucleotide sequence ID" value="XM_014615232.1"/>
</dbReference>
<proteinExistence type="predicted"/>
<evidence type="ECO:0000313" key="2">
    <source>
        <dbReference type="Proteomes" id="UP000515204"/>
    </source>
</evidence>
<feature type="region of interest" description="Disordered" evidence="1">
    <location>
        <begin position="71"/>
        <end position="91"/>
    </location>
</feature>
<dbReference type="KEGG" id="dqu:106742362"/>
<gene>
    <name evidence="3" type="primary">LOC106742362</name>
</gene>
<dbReference type="AlphaFoldDB" id="A0A6P3WX78"/>
<evidence type="ECO:0000313" key="3">
    <source>
        <dbReference type="RefSeq" id="XP_014470718.1"/>
    </source>
</evidence>
<accession>A0A6P3WX78</accession>
<dbReference type="Proteomes" id="UP000515204">
    <property type="component" value="Unplaced"/>
</dbReference>
<keyword evidence="2" id="KW-1185">Reference proteome</keyword>
<reference evidence="3" key="1">
    <citation type="submission" date="2025-08" db="UniProtKB">
        <authorList>
            <consortium name="RefSeq"/>
        </authorList>
    </citation>
    <scope>IDENTIFICATION</scope>
</reference>
<evidence type="ECO:0000256" key="1">
    <source>
        <dbReference type="SAM" id="MobiDB-lite"/>
    </source>
</evidence>
<organism evidence="2 3">
    <name type="scientific">Dinoponera quadriceps</name>
    <name type="common">South American ant</name>
    <dbReference type="NCBI Taxonomy" id="609295"/>
    <lineage>
        <taxon>Eukaryota</taxon>
        <taxon>Metazoa</taxon>
        <taxon>Ecdysozoa</taxon>
        <taxon>Arthropoda</taxon>
        <taxon>Hexapoda</taxon>
        <taxon>Insecta</taxon>
        <taxon>Pterygota</taxon>
        <taxon>Neoptera</taxon>
        <taxon>Endopterygota</taxon>
        <taxon>Hymenoptera</taxon>
        <taxon>Apocrita</taxon>
        <taxon>Aculeata</taxon>
        <taxon>Formicoidea</taxon>
        <taxon>Formicidae</taxon>
        <taxon>Ponerinae</taxon>
        <taxon>Ponerini</taxon>
        <taxon>Dinoponera</taxon>
    </lineage>
</organism>
<sequence length="106" mass="11979">MCTYDCNVYTRTYVRACESDGRCARRREPGLLEASSLAAGAEPRADPCAFDGQNLNRRNFARIAPREVRSKKREGVCNNDRLRRGPVHHSVPNPTSKILVRVFVCK</sequence>
<protein>
    <submittedName>
        <fullName evidence="3">Uncharacterized protein LOC106742362</fullName>
    </submittedName>
</protein>
<name>A0A6P3WX78_DINQU</name>
<dbReference type="GeneID" id="106742362"/>